<organism evidence="11 12">
    <name type="scientific">Peronospora effusa</name>
    <dbReference type="NCBI Taxonomy" id="542832"/>
    <lineage>
        <taxon>Eukaryota</taxon>
        <taxon>Sar</taxon>
        <taxon>Stramenopiles</taxon>
        <taxon>Oomycota</taxon>
        <taxon>Peronosporomycetes</taxon>
        <taxon>Peronosporales</taxon>
        <taxon>Peronosporaceae</taxon>
        <taxon>Peronospora</taxon>
    </lineage>
</organism>
<comment type="subcellular location">
    <subcellularLocation>
        <location evidence="1">Endoplasmic reticulum membrane</location>
        <topology evidence="1">Multi-pass membrane protein</topology>
    </subcellularLocation>
</comment>
<name>A0A3M6VQ00_9STRA</name>
<reference evidence="11 12" key="1">
    <citation type="submission" date="2018-06" db="EMBL/GenBank/DDBJ databases">
        <title>Comparative genomics of downy mildews reveals potential adaptations to biotrophy.</title>
        <authorList>
            <person name="Fletcher K."/>
            <person name="Klosterman S.J."/>
            <person name="Derevnina L."/>
            <person name="Martin F."/>
            <person name="Koike S."/>
            <person name="Reyes Chin-Wo S."/>
            <person name="Mou B."/>
            <person name="Michelmore R."/>
        </authorList>
    </citation>
    <scope>NUCLEOTIDE SEQUENCE [LARGE SCALE GENOMIC DNA]</scope>
    <source>
        <strain evidence="11 12">R14</strain>
    </source>
</reference>
<comment type="similarity">
    <text evidence="2">Belongs to the polyprenol kinase family.</text>
</comment>
<dbReference type="EC" id="2.7.1.108" evidence="3"/>
<evidence type="ECO:0000256" key="9">
    <source>
        <dbReference type="ARBA" id="ARBA00023136"/>
    </source>
</evidence>
<sequence length="587" mass="64152">MSVKALNQNRRAQVAETMVLALMAGWITYLIQKKKEYLHEGIEKTSLLTKQRLLQTVSMSYSLFVLYILGLSAVMWSICRHQTLSKALRASSRQERDTGLVVGCVLPPFVLFSRLLVGMYHEEVFSSFTFFYAWTSISIGVSVLLKVAVFGTVTSCSVNALVDMVLLPVAFGLFSPVEAEWRFLLATGGRVIVAAVLSAGFKLLPRSFTMGEAMLVAEGIGLCLYDLVLVTVEKVSECDVIDLQPVVLHPWLIIEIDRPDYVMALQVGMMGSLLVCVALIPLLWSYGSPSPTIVAQSLPVKGTVTFVLTVAVFVGGVVYPWSCFLLQTWNPIAWLLGFLMESSNVSVFLPPRFELIGYWAVCLVVLIPFFAFISNRFALRNIVARKLFHLLAVLMLGPASLIDASMLSLSYGVALSSFVLVECVRALALPPFGQSIAKFMRSFIDHREGGRVILTHSYLLLGCALPLWLASLSIRISAVAVNAGVLALGVGDAMGAIVGSSIGKRRIFGSKTVEGCAAVFISMMLASIPLHDYHLRSFCNGEHVQLVLLTAATILTTVLEAATAQIDNLVLPLFFYTACNLVDCHRV</sequence>
<proteinExistence type="inferred from homology"/>
<evidence type="ECO:0000256" key="10">
    <source>
        <dbReference type="SAM" id="Phobius"/>
    </source>
</evidence>
<dbReference type="OrthoDB" id="377083at2759"/>
<feature type="transmembrane region" description="Helical" evidence="10">
    <location>
        <begin position="261"/>
        <end position="284"/>
    </location>
</feature>
<evidence type="ECO:0000313" key="12">
    <source>
        <dbReference type="Proteomes" id="UP000282087"/>
    </source>
</evidence>
<feature type="transmembrane region" description="Helical" evidence="10">
    <location>
        <begin position="356"/>
        <end position="375"/>
    </location>
</feature>
<evidence type="ECO:0000256" key="3">
    <source>
        <dbReference type="ARBA" id="ARBA00012132"/>
    </source>
</evidence>
<feature type="transmembrane region" description="Helical" evidence="10">
    <location>
        <begin position="132"/>
        <end position="153"/>
    </location>
</feature>
<feature type="transmembrane region" description="Helical" evidence="10">
    <location>
        <begin position="183"/>
        <end position="204"/>
    </location>
</feature>
<keyword evidence="9 10" id="KW-0472">Membrane</keyword>
<dbReference type="PANTHER" id="PTHR13205">
    <property type="entry name" value="TRANSMEMBRANE PROTEIN 15-RELATED"/>
    <property type="match status" value="1"/>
</dbReference>
<comment type="caution">
    <text evidence="11">The sequence shown here is derived from an EMBL/GenBank/DDBJ whole genome shotgun (WGS) entry which is preliminary data.</text>
</comment>
<dbReference type="PANTHER" id="PTHR13205:SF15">
    <property type="entry name" value="DOLICHOL KINASE"/>
    <property type="match status" value="1"/>
</dbReference>
<evidence type="ECO:0000256" key="4">
    <source>
        <dbReference type="ARBA" id="ARBA00022679"/>
    </source>
</evidence>
<protein>
    <recommendedName>
        <fullName evidence="3">dolichol kinase</fullName>
        <ecNumber evidence="3">2.7.1.108</ecNumber>
    </recommendedName>
</protein>
<evidence type="ECO:0000256" key="1">
    <source>
        <dbReference type="ARBA" id="ARBA00004477"/>
    </source>
</evidence>
<feature type="transmembrane region" description="Helical" evidence="10">
    <location>
        <begin position="332"/>
        <end position="350"/>
    </location>
</feature>
<feature type="transmembrane region" description="Helical" evidence="10">
    <location>
        <begin position="100"/>
        <end position="120"/>
    </location>
</feature>
<keyword evidence="12" id="KW-1185">Reference proteome</keyword>
<keyword evidence="5 10" id="KW-0812">Transmembrane</keyword>
<feature type="transmembrane region" description="Helical" evidence="10">
    <location>
        <begin position="12"/>
        <end position="31"/>
    </location>
</feature>
<evidence type="ECO:0000256" key="5">
    <source>
        <dbReference type="ARBA" id="ARBA00022692"/>
    </source>
</evidence>
<dbReference type="GO" id="GO:0043048">
    <property type="term" value="P:dolichyl monophosphate biosynthetic process"/>
    <property type="evidence" value="ECO:0007669"/>
    <property type="project" value="TreeGrafter"/>
</dbReference>
<dbReference type="STRING" id="542832.A0A3M6VQ00"/>
<dbReference type="AlphaFoldDB" id="A0A3M6VQ00"/>
<feature type="transmembrane region" description="Helical" evidence="10">
    <location>
        <begin position="452"/>
        <end position="470"/>
    </location>
</feature>
<dbReference type="InterPro" id="IPR032974">
    <property type="entry name" value="Polypren_kinase"/>
</dbReference>
<feature type="transmembrane region" description="Helical" evidence="10">
    <location>
        <begin position="160"/>
        <end position="177"/>
    </location>
</feature>
<accession>A0A3M6VQ00</accession>
<evidence type="ECO:0000256" key="8">
    <source>
        <dbReference type="ARBA" id="ARBA00022989"/>
    </source>
</evidence>
<feature type="transmembrane region" description="Helical" evidence="10">
    <location>
        <begin position="304"/>
        <end position="325"/>
    </location>
</feature>
<keyword evidence="7" id="KW-0256">Endoplasmic reticulum</keyword>
<dbReference type="Proteomes" id="UP000282087">
    <property type="component" value="Unassembled WGS sequence"/>
</dbReference>
<gene>
    <name evidence="11" type="ORF">DD238_007949</name>
</gene>
<feature type="transmembrane region" description="Helical" evidence="10">
    <location>
        <begin position="476"/>
        <end position="500"/>
    </location>
</feature>
<evidence type="ECO:0000256" key="7">
    <source>
        <dbReference type="ARBA" id="ARBA00022824"/>
    </source>
</evidence>
<dbReference type="GO" id="GO:0005789">
    <property type="term" value="C:endoplasmic reticulum membrane"/>
    <property type="evidence" value="ECO:0007669"/>
    <property type="project" value="UniProtKB-SubCell"/>
</dbReference>
<evidence type="ECO:0000256" key="6">
    <source>
        <dbReference type="ARBA" id="ARBA00022777"/>
    </source>
</evidence>
<feature type="transmembrane region" description="Helical" evidence="10">
    <location>
        <begin position="387"/>
        <end position="407"/>
    </location>
</feature>
<keyword evidence="8 10" id="KW-1133">Transmembrane helix</keyword>
<evidence type="ECO:0000256" key="2">
    <source>
        <dbReference type="ARBA" id="ARBA00010794"/>
    </source>
</evidence>
<dbReference type="EMBL" id="QLLG01000117">
    <property type="protein sequence ID" value="RMX68121.1"/>
    <property type="molecule type" value="Genomic_DNA"/>
</dbReference>
<evidence type="ECO:0000313" key="11">
    <source>
        <dbReference type="EMBL" id="RMX68121.1"/>
    </source>
</evidence>
<keyword evidence="4" id="KW-0808">Transferase</keyword>
<dbReference type="GO" id="GO:0004168">
    <property type="term" value="F:dolichol kinase activity"/>
    <property type="evidence" value="ECO:0007669"/>
    <property type="project" value="UniProtKB-EC"/>
</dbReference>
<feature type="transmembrane region" description="Helical" evidence="10">
    <location>
        <begin position="59"/>
        <end position="79"/>
    </location>
</feature>
<keyword evidence="6" id="KW-0418">Kinase</keyword>